<evidence type="ECO:0000313" key="2">
    <source>
        <dbReference type="EMBL" id="KAK7463249.1"/>
    </source>
</evidence>
<reference evidence="2 3" key="1">
    <citation type="journal article" date="2023" name="Sci. Data">
        <title>Genome assembly of the Korean intertidal mud-creeper Batillaria attramentaria.</title>
        <authorList>
            <person name="Patra A.K."/>
            <person name="Ho P.T."/>
            <person name="Jun S."/>
            <person name="Lee S.J."/>
            <person name="Kim Y."/>
            <person name="Won Y.J."/>
        </authorList>
    </citation>
    <scope>NUCLEOTIDE SEQUENCE [LARGE SCALE GENOMIC DNA]</scope>
    <source>
        <strain evidence="2">Wonlab-2016</strain>
    </source>
</reference>
<sequence>MTNCKQSTRLGRDCRMETLDQAICVGGTNDLTIADTMMVVWKGRLPESETGQLSARRPTNETPDGLWKGR</sequence>
<keyword evidence="3" id="KW-1185">Reference proteome</keyword>
<dbReference type="EMBL" id="JACVVK020000604">
    <property type="protein sequence ID" value="KAK7463249.1"/>
    <property type="molecule type" value="Genomic_DNA"/>
</dbReference>
<feature type="non-terminal residue" evidence="2">
    <location>
        <position position="70"/>
    </location>
</feature>
<protein>
    <submittedName>
        <fullName evidence="2">Uncharacterized protein</fullName>
    </submittedName>
</protein>
<comment type="caution">
    <text evidence="2">The sequence shown here is derived from an EMBL/GenBank/DDBJ whole genome shotgun (WGS) entry which is preliminary data.</text>
</comment>
<gene>
    <name evidence="2" type="ORF">BaRGS_00038186</name>
</gene>
<organism evidence="2 3">
    <name type="scientific">Batillaria attramentaria</name>
    <dbReference type="NCBI Taxonomy" id="370345"/>
    <lineage>
        <taxon>Eukaryota</taxon>
        <taxon>Metazoa</taxon>
        <taxon>Spiralia</taxon>
        <taxon>Lophotrochozoa</taxon>
        <taxon>Mollusca</taxon>
        <taxon>Gastropoda</taxon>
        <taxon>Caenogastropoda</taxon>
        <taxon>Sorbeoconcha</taxon>
        <taxon>Cerithioidea</taxon>
        <taxon>Batillariidae</taxon>
        <taxon>Batillaria</taxon>
    </lineage>
</organism>
<accession>A0ABD0J6J2</accession>
<proteinExistence type="predicted"/>
<dbReference type="Proteomes" id="UP001519460">
    <property type="component" value="Unassembled WGS sequence"/>
</dbReference>
<name>A0ABD0J6J2_9CAEN</name>
<evidence type="ECO:0000256" key="1">
    <source>
        <dbReference type="SAM" id="MobiDB-lite"/>
    </source>
</evidence>
<feature type="region of interest" description="Disordered" evidence="1">
    <location>
        <begin position="47"/>
        <end position="70"/>
    </location>
</feature>
<evidence type="ECO:0000313" key="3">
    <source>
        <dbReference type="Proteomes" id="UP001519460"/>
    </source>
</evidence>
<dbReference type="AlphaFoldDB" id="A0ABD0J6J2"/>